<dbReference type="AlphaFoldDB" id="A0A841B9V5"/>
<keyword evidence="4" id="KW-0436">Ligase</keyword>
<dbReference type="SUPFAM" id="SSF56801">
    <property type="entry name" value="Acetyl-CoA synthetase-like"/>
    <property type="match status" value="1"/>
</dbReference>
<dbReference type="RefSeq" id="WP_184900592.1">
    <property type="nucleotide sequence ID" value="NZ_JACHMX010000001.1"/>
</dbReference>
<dbReference type="InterPro" id="IPR000873">
    <property type="entry name" value="AMP-dep_synth/lig_dom"/>
</dbReference>
<comment type="caution">
    <text evidence="4">The sequence shown here is derived from an EMBL/GenBank/DDBJ whole genome shotgun (WGS) entry which is preliminary data.</text>
</comment>
<dbReference type="Proteomes" id="UP000580861">
    <property type="component" value="Unassembled WGS sequence"/>
</dbReference>
<evidence type="ECO:0000313" key="5">
    <source>
        <dbReference type="Proteomes" id="UP000580861"/>
    </source>
</evidence>
<dbReference type="GO" id="GO:0006633">
    <property type="term" value="P:fatty acid biosynthetic process"/>
    <property type="evidence" value="ECO:0007669"/>
    <property type="project" value="TreeGrafter"/>
</dbReference>
<dbReference type="InterPro" id="IPR042099">
    <property type="entry name" value="ANL_N_sf"/>
</dbReference>
<protein>
    <submittedName>
        <fullName evidence="4">Acyl-CoA synthetase (AMP-forming)/AMP-acid ligase II</fullName>
    </submittedName>
</protein>
<reference evidence="4 5" key="1">
    <citation type="submission" date="2020-08" db="EMBL/GenBank/DDBJ databases">
        <title>Sequencing the genomes of 1000 actinobacteria strains.</title>
        <authorList>
            <person name="Klenk H.-P."/>
        </authorList>
    </citation>
    <scope>NUCLEOTIDE SEQUENCE [LARGE SCALE GENOMIC DNA]</scope>
    <source>
        <strain evidence="4 5">DSM 45272</strain>
    </source>
</reference>
<evidence type="ECO:0000313" key="4">
    <source>
        <dbReference type="EMBL" id="MBB5855700.1"/>
    </source>
</evidence>
<feature type="region of interest" description="Disordered" evidence="2">
    <location>
        <begin position="354"/>
        <end position="373"/>
    </location>
</feature>
<proteinExistence type="inferred from homology"/>
<dbReference type="Gene3D" id="3.40.50.12780">
    <property type="entry name" value="N-terminal domain of ligase-like"/>
    <property type="match status" value="1"/>
</dbReference>
<dbReference type="PANTHER" id="PTHR22754:SF32">
    <property type="entry name" value="DISCO-INTERACTING PROTEIN 2"/>
    <property type="match status" value="1"/>
</dbReference>
<keyword evidence="5" id="KW-1185">Reference proteome</keyword>
<dbReference type="GO" id="GO:0070566">
    <property type="term" value="F:adenylyltransferase activity"/>
    <property type="evidence" value="ECO:0007669"/>
    <property type="project" value="TreeGrafter"/>
</dbReference>
<gene>
    <name evidence="4" type="ORF">HDA45_005787</name>
</gene>
<dbReference type="PROSITE" id="PS00455">
    <property type="entry name" value="AMP_BINDING"/>
    <property type="match status" value="1"/>
</dbReference>
<feature type="domain" description="AMP-dependent synthetase/ligase" evidence="3">
    <location>
        <begin position="11"/>
        <end position="398"/>
    </location>
</feature>
<sequence>MTPALTGLAEHERLRPDAPAVAHWSDGSVREQFTFGELGDLVRRAGSGLRTGTATGDRAILSLPNDVSFTAAFLACHEAGLVPVPAPAFGGSRRQAVELRLLGMVADCRPAVVITVERWAAPLRALVAEAGLRCPVRSWEELRGHRAVPGGARAAAGFAFLQYTSGSTGTPKGVAISHRASRAGCAQAAVAYRERPADTAVTWVPLHHDMGLLTGVLRPLFSGYLSVLMSPREFAAAPAAWLSAISVTRGTLSSAPDFAYDRCVRRVPAADVREFDLSAWRVARDAGEVVRAATAERFTTHFAEAGFVADAFCPSYGMAEATLTVTTCSPELRPLRLPVGRDALHQVRIRPPRSGEPVTTLLSSGAPLPGTQVTIRNPNPDGIGEIVISGPQLFDGYWPATPGGRTGGHATGDRGFLRDGQLFVLGRADEVLVCHGRNFHPADVIAACAEVPGLRPGRCAAFVTEPDRVVLVAEARQPWDDGAGAELARLVRLRLADRLELYVSDVALLAPGELPLTTSGKVRVAETRRAYADGSLSVRWPPASR</sequence>
<evidence type="ECO:0000256" key="1">
    <source>
        <dbReference type="ARBA" id="ARBA00006432"/>
    </source>
</evidence>
<accession>A0A841B9V5</accession>
<dbReference type="PANTHER" id="PTHR22754">
    <property type="entry name" value="DISCO-INTERACTING PROTEIN 2 DIP2 -RELATED"/>
    <property type="match status" value="1"/>
</dbReference>
<dbReference type="InterPro" id="IPR045851">
    <property type="entry name" value="AMP-bd_C_sf"/>
</dbReference>
<organism evidence="4 5">
    <name type="scientific">Amycolatopsis umgeniensis</name>
    <dbReference type="NCBI Taxonomy" id="336628"/>
    <lineage>
        <taxon>Bacteria</taxon>
        <taxon>Bacillati</taxon>
        <taxon>Actinomycetota</taxon>
        <taxon>Actinomycetes</taxon>
        <taxon>Pseudonocardiales</taxon>
        <taxon>Pseudonocardiaceae</taxon>
        <taxon>Amycolatopsis</taxon>
    </lineage>
</organism>
<dbReference type="InterPro" id="IPR020845">
    <property type="entry name" value="AMP-binding_CS"/>
</dbReference>
<evidence type="ECO:0000256" key="2">
    <source>
        <dbReference type="SAM" id="MobiDB-lite"/>
    </source>
</evidence>
<dbReference type="Gene3D" id="3.30.300.30">
    <property type="match status" value="1"/>
</dbReference>
<name>A0A841B9V5_9PSEU</name>
<dbReference type="EMBL" id="JACHMX010000001">
    <property type="protein sequence ID" value="MBB5855700.1"/>
    <property type="molecule type" value="Genomic_DNA"/>
</dbReference>
<evidence type="ECO:0000259" key="3">
    <source>
        <dbReference type="Pfam" id="PF00501"/>
    </source>
</evidence>
<dbReference type="GO" id="GO:0016874">
    <property type="term" value="F:ligase activity"/>
    <property type="evidence" value="ECO:0007669"/>
    <property type="project" value="UniProtKB-KW"/>
</dbReference>
<comment type="similarity">
    <text evidence="1">Belongs to the ATP-dependent AMP-binding enzyme family.</text>
</comment>
<dbReference type="GO" id="GO:0005886">
    <property type="term" value="C:plasma membrane"/>
    <property type="evidence" value="ECO:0007669"/>
    <property type="project" value="TreeGrafter"/>
</dbReference>
<dbReference type="Pfam" id="PF00501">
    <property type="entry name" value="AMP-binding"/>
    <property type="match status" value="1"/>
</dbReference>